<evidence type="ECO:0000256" key="17">
    <source>
        <dbReference type="ARBA" id="ARBA00029310"/>
    </source>
</evidence>
<keyword evidence="12 19" id="KW-0752">Steroid biosynthesis</keyword>
<evidence type="ECO:0000256" key="8">
    <source>
        <dbReference type="ARBA" id="ARBA00022741"/>
    </source>
</evidence>
<gene>
    <name evidence="22" type="ORF">AW171_hschr293</name>
</gene>
<dbReference type="Pfam" id="PF00288">
    <property type="entry name" value="GHMP_kinases_N"/>
    <property type="match status" value="1"/>
</dbReference>
<dbReference type="GO" id="GO:0005524">
    <property type="term" value="F:ATP binding"/>
    <property type="evidence" value="ECO:0007669"/>
    <property type="project" value="UniProtKB-KW"/>
</dbReference>
<keyword evidence="13 19" id="KW-0756">Sterol biosynthesis</keyword>
<evidence type="ECO:0000259" key="21">
    <source>
        <dbReference type="Pfam" id="PF08544"/>
    </source>
</evidence>
<dbReference type="PANTHER" id="PTHR43290">
    <property type="entry name" value="MEVALONATE KINASE"/>
    <property type="match status" value="1"/>
</dbReference>
<accession>A0A120K0R0</accession>
<dbReference type="Gene3D" id="3.30.70.890">
    <property type="entry name" value="GHMP kinase, C-terminal domain"/>
    <property type="match status" value="1"/>
</dbReference>
<dbReference type="InterPro" id="IPR006205">
    <property type="entry name" value="Mev_gal_kin"/>
</dbReference>
<dbReference type="AlphaFoldDB" id="A0A120K0R0"/>
<dbReference type="EMBL" id="CP014242">
    <property type="protein sequence ID" value="AMD18585.1"/>
    <property type="molecule type" value="Genomic_DNA"/>
</dbReference>
<evidence type="ECO:0000256" key="19">
    <source>
        <dbReference type="RuleBase" id="RU363087"/>
    </source>
</evidence>
<keyword evidence="15 19" id="KW-1207">Sterol metabolism</keyword>
<dbReference type="GO" id="GO:0006696">
    <property type="term" value="P:ergosterol biosynthetic process"/>
    <property type="evidence" value="ECO:0007669"/>
    <property type="project" value="TreeGrafter"/>
</dbReference>
<dbReference type="Proteomes" id="UP000243052">
    <property type="component" value="Chromosome ii"/>
</dbReference>
<dbReference type="InterPro" id="IPR013750">
    <property type="entry name" value="GHMP_kinase_C_dom"/>
</dbReference>
<keyword evidence="4 19" id="KW-0963">Cytoplasm</keyword>
<dbReference type="Gene3D" id="3.30.230.10">
    <property type="match status" value="1"/>
</dbReference>
<dbReference type="InterPro" id="IPR006204">
    <property type="entry name" value="GHMP_kinase_N_dom"/>
</dbReference>
<evidence type="ECO:0000256" key="10">
    <source>
        <dbReference type="ARBA" id="ARBA00022840"/>
    </source>
</evidence>
<dbReference type="FunFam" id="3.30.70.890:FF:000003">
    <property type="entry name" value="Mevalonate kinase"/>
    <property type="match status" value="1"/>
</dbReference>
<dbReference type="GO" id="GO:0019287">
    <property type="term" value="P:isopentenyl diphosphate biosynthetic process, mevalonate pathway"/>
    <property type="evidence" value="ECO:0007669"/>
    <property type="project" value="UniProtKB-UniPathway"/>
</dbReference>
<evidence type="ECO:0000256" key="3">
    <source>
        <dbReference type="ARBA" id="ARBA00012103"/>
    </source>
</evidence>
<comment type="subcellular location">
    <subcellularLocation>
        <location evidence="1 19">Cytoplasm</location>
    </subcellularLocation>
</comment>
<evidence type="ECO:0000256" key="16">
    <source>
        <dbReference type="ARBA" id="ARBA00023221"/>
    </source>
</evidence>
<dbReference type="GO" id="GO:0046872">
    <property type="term" value="F:metal ion binding"/>
    <property type="evidence" value="ECO:0007669"/>
    <property type="project" value="UniProtKB-KW"/>
</dbReference>
<evidence type="ECO:0000256" key="5">
    <source>
        <dbReference type="ARBA" id="ARBA00022516"/>
    </source>
</evidence>
<evidence type="ECO:0000313" key="23">
    <source>
        <dbReference type="Proteomes" id="UP000243052"/>
    </source>
</evidence>
<comment type="catalytic activity">
    <reaction evidence="17">
        <text>(R)-mevalonate + ATP = (R)-5-phosphomevalonate + ADP + H(+)</text>
        <dbReference type="Rhea" id="RHEA:17065"/>
        <dbReference type="ChEBI" id="CHEBI:15378"/>
        <dbReference type="ChEBI" id="CHEBI:30616"/>
        <dbReference type="ChEBI" id="CHEBI:36464"/>
        <dbReference type="ChEBI" id="CHEBI:58146"/>
        <dbReference type="ChEBI" id="CHEBI:456216"/>
        <dbReference type="EC" id="2.7.1.36"/>
    </reaction>
    <physiologicalReaction direction="left-to-right" evidence="17">
        <dbReference type="Rhea" id="RHEA:17066"/>
    </physiologicalReaction>
</comment>
<feature type="domain" description="GHMP kinase N-terminal" evidence="20">
    <location>
        <begin position="127"/>
        <end position="209"/>
    </location>
</feature>
<keyword evidence="16 19" id="KW-0753">Steroid metabolism</keyword>
<reference evidence="22 23" key="1">
    <citation type="submission" date="2016-01" db="EMBL/GenBank/DDBJ databases">
        <title>Genome sequence of the yeast Holleya sinecauda.</title>
        <authorList>
            <person name="Dietrich F.S."/>
        </authorList>
    </citation>
    <scope>NUCLEOTIDE SEQUENCE [LARGE SCALE GENOMIC DNA]</scope>
    <source>
        <strain evidence="22 23">ATCC 58844</strain>
    </source>
</reference>
<dbReference type="PANTHER" id="PTHR43290:SF2">
    <property type="entry name" value="MEVALONATE KINASE"/>
    <property type="match status" value="1"/>
</dbReference>
<evidence type="ECO:0000256" key="9">
    <source>
        <dbReference type="ARBA" id="ARBA00022777"/>
    </source>
</evidence>
<evidence type="ECO:0000256" key="4">
    <source>
        <dbReference type="ARBA" id="ARBA00022490"/>
    </source>
</evidence>
<dbReference type="RefSeq" id="XP_017985581.1">
    <property type="nucleotide sequence ID" value="XM_018130323.1"/>
</dbReference>
<proteinExistence type="inferred from homology"/>
<dbReference type="Pfam" id="PF08544">
    <property type="entry name" value="GHMP_kinases_C"/>
    <property type="match status" value="1"/>
</dbReference>
<dbReference type="PROSITE" id="PS00627">
    <property type="entry name" value="GHMP_KINASES_ATP"/>
    <property type="match status" value="1"/>
</dbReference>
<dbReference type="GeneID" id="28722583"/>
<keyword evidence="11" id="KW-0460">Magnesium</keyword>
<evidence type="ECO:0000256" key="2">
    <source>
        <dbReference type="ARBA" id="ARBA00006495"/>
    </source>
</evidence>
<dbReference type="SUPFAM" id="SSF55060">
    <property type="entry name" value="GHMP Kinase, C-terminal domain"/>
    <property type="match status" value="1"/>
</dbReference>
<sequence length="424" mass="45478">MTVVNSTEMVPIVASAPGKIIIFGEHSAVYGKPAMAASVSSLRSYLYVKKTEDESVVEMAFPDINSNYSWPHKDLEEIDRQQLTLAQESNDVNNYVMEFVRSQVSGKGSDLEQQAAVCFLYLYMCLCPNLKGVRFILKSTLPIGAGLGSSASIAVCLALAMAKLGGHLDAESKELSSSDLEFVNKWSFIAEKCNHGTPSGIDNAVATYGNAVVFRRQEDGSTTFEPIKEFPQVPMVLTNTKIPKSTKVLVANVRKLFEREPVITSTILEAMSAVATKAKELLPAISSDPKRYTEMLELVRINHGLLVSLGVSHPGLEVIKSLSDSTGIGSTKLTGAGGGGCAFTLLKTGTTDEAVTSFIETLSKNHGYESFTTELGGLGCCFVAPDSLAAHASEIAKLFEEESTIEELNNALLPGSSALNWVVS</sequence>
<evidence type="ECO:0000313" key="22">
    <source>
        <dbReference type="EMBL" id="AMD18585.1"/>
    </source>
</evidence>
<dbReference type="InterPro" id="IPR006203">
    <property type="entry name" value="GHMP_knse_ATP-bd_CS"/>
</dbReference>
<evidence type="ECO:0000256" key="1">
    <source>
        <dbReference type="ARBA" id="ARBA00004496"/>
    </source>
</evidence>
<keyword evidence="5 19" id="KW-0444">Lipid biosynthesis</keyword>
<keyword evidence="6 19" id="KW-0808">Transferase</keyword>
<comment type="similarity">
    <text evidence="2 19">Belongs to the GHMP kinase family. Mevalonate kinase subfamily.</text>
</comment>
<dbReference type="SUPFAM" id="SSF54211">
    <property type="entry name" value="Ribosomal protein S5 domain 2-like"/>
    <property type="match status" value="1"/>
</dbReference>
<evidence type="ECO:0000256" key="11">
    <source>
        <dbReference type="ARBA" id="ARBA00022842"/>
    </source>
</evidence>
<dbReference type="PRINTS" id="PR00959">
    <property type="entry name" value="MEVGALKINASE"/>
</dbReference>
<dbReference type="GO" id="GO:0005829">
    <property type="term" value="C:cytosol"/>
    <property type="evidence" value="ECO:0007669"/>
    <property type="project" value="TreeGrafter"/>
</dbReference>
<name>A0A120K0R0_9SACH</name>
<evidence type="ECO:0000256" key="14">
    <source>
        <dbReference type="ARBA" id="ARBA00023098"/>
    </source>
</evidence>
<keyword evidence="14 19" id="KW-0443">Lipid metabolism</keyword>
<dbReference type="InterPro" id="IPR014721">
    <property type="entry name" value="Ribsml_uS5_D2-typ_fold_subgr"/>
</dbReference>
<evidence type="ECO:0000256" key="6">
    <source>
        <dbReference type="ARBA" id="ARBA00022679"/>
    </source>
</evidence>
<dbReference type="OrthoDB" id="1652964at2759"/>
<dbReference type="InterPro" id="IPR020568">
    <property type="entry name" value="Ribosomal_Su5_D2-typ_SF"/>
</dbReference>
<keyword evidence="8 19" id="KW-0547">Nucleotide-binding</keyword>
<comment type="function">
    <text evidence="19">Mevalonate kinase; part of the second module of ergosterol biosynthesis pathway that includes the middle steps of the pathway. The second module is carried out in the vacuole and involves the formation of farnesyl diphosphate, which is also an important intermediate in the biosynthesis of ubiquinone, dolichol, heme and prenylated proteins.</text>
</comment>
<evidence type="ECO:0000256" key="7">
    <source>
        <dbReference type="ARBA" id="ARBA00022723"/>
    </source>
</evidence>
<evidence type="ECO:0000259" key="20">
    <source>
        <dbReference type="Pfam" id="PF00288"/>
    </source>
</evidence>
<dbReference type="STRING" id="45286.A0A120K0R0"/>
<evidence type="ECO:0000256" key="12">
    <source>
        <dbReference type="ARBA" id="ARBA00022955"/>
    </source>
</evidence>
<feature type="domain" description="GHMP kinase C-terminal" evidence="21">
    <location>
        <begin position="290"/>
        <end position="358"/>
    </location>
</feature>
<keyword evidence="10 19" id="KW-0067">ATP-binding</keyword>
<dbReference type="UniPathway" id="UPA00057">
    <property type="reaction ID" value="UER00098"/>
</dbReference>
<organism evidence="22 23">
    <name type="scientific">Eremothecium sinecaudum</name>
    <dbReference type="NCBI Taxonomy" id="45286"/>
    <lineage>
        <taxon>Eukaryota</taxon>
        <taxon>Fungi</taxon>
        <taxon>Dikarya</taxon>
        <taxon>Ascomycota</taxon>
        <taxon>Saccharomycotina</taxon>
        <taxon>Saccharomycetes</taxon>
        <taxon>Saccharomycetales</taxon>
        <taxon>Saccharomycetaceae</taxon>
        <taxon>Eremothecium</taxon>
    </lineage>
</organism>
<dbReference type="NCBIfam" id="TIGR00549">
    <property type="entry name" value="mevalon_kin"/>
    <property type="match status" value="1"/>
</dbReference>
<evidence type="ECO:0000256" key="18">
    <source>
        <dbReference type="ARBA" id="ARBA00029438"/>
    </source>
</evidence>
<dbReference type="InterPro" id="IPR036554">
    <property type="entry name" value="GHMP_kinase_C_sf"/>
</dbReference>
<keyword evidence="9 19" id="KW-0418">Kinase</keyword>
<dbReference type="GO" id="GO:0004496">
    <property type="term" value="F:mevalonate kinase activity"/>
    <property type="evidence" value="ECO:0007669"/>
    <property type="project" value="UniProtKB-EC"/>
</dbReference>
<evidence type="ECO:0000256" key="15">
    <source>
        <dbReference type="ARBA" id="ARBA00023166"/>
    </source>
</evidence>
<evidence type="ECO:0000256" key="13">
    <source>
        <dbReference type="ARBA" id="ARBA00023011"/>
    </source>
</evidence>
<dbReference type="EC" id="2.7.1.36" evidence="3 19"/>
<comment type="pathway">
    <text evidence="18 19">Isoprenoid biosynthesis; isopentenyl diphosphate biosynthesis via mevalonate pathway; isopentenyl diphosphate from (R)-mevalonate: step 1/3.</text>
</comment>
<keyword evidence="7" id="KW-0479">Metal-binding</keyword>
<keyword evidence="23" id="KW-1185">Reference proteome</keyword>
<protein>
    <recommendedName>
        <fullName evidence="3 19">Mevalonate kinase</fullName>
        <shortName evidence="19">MK</shortName>
        <ecNumber evidence="3 19">2.7.1.36</ecNumber>
    </recommendedName>
</protein>